<sequence>GFIPIRIVRLGLYPDPNRSLRALSRSESFA</sequence>
<protein>
    <submittedName>
        <fullName evidence="1">Uncharacterized protein</fullName>
    </submittedName>
</protein>
<comment type="caution">
    <text evidence="1">The sequence shown here is derived from an EMBL/GenBank/DDBJ whole genome shotgun (WGS) entry which is preliminary data.</text>
</comment>
<accession>A0A0V0SWM5</accession>
<keyword evidence="2" id="KW-1185">Reference proteome</keyword>
<proteinExistence type="predicted"/>
<organism evidence="1 2">
    <name type="scientific">Trichinella murrelli</name>
    <dbReference type="NCBI Taxonomy" id="144512"/>
    <lineage>
        <taxon>Eukaryota</taxon>
        <taxon>Metazoa</taxon>
        <taxon>Ecdysozoa</taxon>
        <taxon>Nematoda</taxon>
        <taxon>Enoplea</taxon>
        <taxon>Dorylaimia</taxon>
        <taxon>Trichinellida</taxon>
        <taxon>Trichinellidae</taxon>
        <taxon>Trichinella</taxon>
    </lineage>
</organism>
<dbReference type="AlphaFoldDB" id="A0A0V0SWM5"/>
<dbReference type="EMBL" id="JYDJ01002011">
    <property type="protein sequence ID" value="KRX31051.1"/>
    <property type="molecule type" value="Genomic_DNA"/>
</dbReference>
<evidence type="ECO:0000313" key="2">
    <source>
        <dbReference type="Proteomes" id="UP000055048"/>
    </source>
</evidence>
<evidence type="ECO:0000313" key="1">
    <source>
        <dbReference type="EMBL" id="KRX31051.1"/>
    </source>
</evidence>
<feature type="non-terminal residue" evidence="1">
    <location>
        <position position="1"/>
    </location>
</feature>
<name>A0A0V0SWM5_9BILA</name>
<dbReference type="Proteomes" id="UP000055048">
    <property type="component" value="Unassembled WGS sequence"/>
</dbReference>
<reference evidence="1 2" key="1">
    <citation type="submission" date="2015-01" db="EMBL/GenBank/DDBJ databases">
        <title>Evolution of Trichinella species and genotypes.</title>
        <authorList>
            <person name="Korhonen P.K."/>
            <person name="Edoardo P."/>
            <person name="Giuseppe L.R."/>
            <person name="Gasser R.B."/>
        </authorList>
    </citation>
    <scope>NUCLEOTIDE SEQUENCE [LARGE SCALE GENOMIC DNA]</scope>
    <source>
        <strain evidence="1">ISS417</strain>
    </source>
</reference>
<gene>
    <name evidence="1" type="ORF">T05_15706</name>
</gene>